<feature type="transmembrane region" description="Helical" evidence="2">
    <location>
        <begin position="28"/>
        <end position="54"/>
    </location>
</feature>
<dbReference type="EMBL" id="FR746099">
    <property type="protein sequence ID" value="CCC39740.1"/>
    <property type="molecule type" value="Genomic_DNA"/>
</dbReference>
<dbReference type="AlphaFoldDB" id="G0LI20"/>
<reference evidence="3 4" key="1">
    <citation type="journal article" date="2011" name="PLoS ONE">
        <title>Haloquadratum walsbyi: limited diversity in a global pond.</title>
        <authorList>
            <person name="Dyall-Smith M."/>
            <person name="Pfeiffer F."/>
            <person name="Klee K."/>
            <person name="Palm P."/>
            <person name="Gross K."/>
            <person name="Schuster S.C."/>
            <person name="Rampp M."/>
            <person name="Oesterhelt D."/>
        </authorList>
    </citation>
    <scope>NUCLEOTIDE SEQUENCE [LARGE SCALE GENOMIC DNA]</scope>
    <source>
        <strain evidence="4">DSM 16854 / JCM 12705 / C23</strain>
    </source>
</reference>
<dbReference type="HOGENOM" id="CLU_195708_2_0_2"/>
<dbReference type="Proteomes" id="UP000007954">
    <property type="component" value="Chromosome"/>
</dbReference>
<evidence type="ECO:0000313" key="3">
    <source>
        <dbReference type="EMBL" id="CCC39740.1"/>
    </source>
</evidence>
<dbReference type="InterPro" id="IPR055972">
    <property type="entry name" value="DUF7550"/>
</dbReference>
<keyword evidence="2" id="KW-0812">Transmembrane</keyword>
<dbReference type="KEGG" id="hwc:Hqrw_1811"/>
<name>G0LI20_HALWC</name>
<gene>
    <name evidence="3" type="ordered locus">Hqrw_1811</name>
</gene>
<evidence type="ECO:0000313" key="4">
    <source>
        <dbReference type="Proteomes" id="UP000007954"/>
    </source>
</evidence>
<keyword evidence="2" id="KW-1133">Transmembrane helix</keyword>
<dbReference type="Pfam" id="PF24418">
    <property type="entry name" value="DUF7550"/>
    <property type="match status" value="1"/>
</dbReference>
<protein>
    <submittedName>
        <fullName evidence="3">Uncharacterized protein</fullName>
    </submittedName>
</protein>
<proteinExistence type="predicted"/>
<accession>G0LI20</accession>
<sequence length="55" mass="5945">MMNEHTITDDHSTDTNDQMRITSPMQPFGMSAVTTGIIITIIGIGIIFGIPLLLA</sequence>
<keyword evidence="2" id="KW-0472">Membrane</keyword>
<evidence type="ECO:0000256" key="2">
    <source>
        <dbReference type="SAM" id="Phobius"/>
    </source>
</evidence>
<feature type="compositionally biased region" description="Basic and acidic residues" evidence="1">
    <location>
        <begin position="1"/>
        <end position="14"/>
    </location>
</feature>
<organism evidence="3 4">
    <name type="scientific">Haloquadratum walsbyi (strain DSM 16854 / JCM 12705 / C23)</name>
    <dbReference type="NCBI Taxonomy" id="768065"/>
    <lineage>
        <taxon>Archaea</taxon>
        <taxon>Methanobacteriati</taxon>
        <taxon>Methanobacteriota</taxon>
        <taxon>Stenosarchaea group</taxon>
        <taxon>Halobacteria</taxon>
        <taxon>Halobacteriales</taxon>
        <taxon>Haloferacaceae</taxon>
        <taxon>Haloquadratum</taxon>
    </lineage>
</organism>
<evidence type="ECO:0000256" key="1">
    <source>
        <dbReference type="SAM" id="MobiDB-lite"/>
    </source>
</evidence>
<feature type="region of interest" description="Disordered" evidence="1">
    <location>
        <begin position="1"/>
        <end position="21"/>
    </location>
</feature>